<evidence type="ECO:0000256" key="14">
    <source>
        <dbReference type="ARBA" id="ARBA00047827"/>
    </source>
</evidence>
<evidence type="ECO:0000256" key="12">
    <source>
        <dbReference type="ARBA" id="ARBA00023033"/>
    </source>
</evidence>
<dbReference type="InterPro" id="IPR036396">
    <property type="entry name" value="Cyt_P450_sf"/>
</dbReference>
<dbReference type="InterPro" id="IPR001128">
    <property type="entry name" value="Cyt_P450"/>
</dbReference>
<dbReference type="InterPro" id="IPR050476">
    <property type="entry name" value="Insect_CytP450_Detox"/>
</dbReference>
<keyword evidence="13" id="KW-0472">Membrane</keyword>
<evidence type="ECO:0000256" key="16">
    <source>
        <dbReference type="RuleBase" id="RU000461"/>
    </source>
</evidence>
<keyword evidence="6 15" id="KW-0349">Heme</keyword>
<evidence type="ECO:0000256" key="11">
    <source>
        <dbReference type="ARBA" id="ARBA00023004"/>
    </source>
</evidence>
<evidence type="ECO:0000256" key="3">
    <source>
        <dbReference type="ARBA" id="ARBA00004406"/>
    </source>
</evidence>
<keyword evidence="18" id="KW-1185">Reference proteome</keyword>
<evidence type="ECO:0000256" key="15">
    <source>
        <dbReference type="PIRSR" id="PIRSR602401-1"/>
    </source>
</evidence>
<keyword evidence="11 15" id="KW-0408">Iron</keyword>
<dbReference type="Gene3D" id="1.10.630.10">
    <property type="entry name" value="Cytochrome P450"/>
    <property type="match status" value="1"/>
</dbReference>
<evidence type="ECO:0000256" key="7">
    <source>
        <dbReference type="ARBA" id="ARBA00022723"/>
    </source>
</evidence>
<comment type="subcellular location">
    <subcellularLocation>
        <location evidence="3">Endoplasmic reticulum membrane</location>
        <topology evidence="3">Peripheral membrane protein</topology>
    </subcellularLocation>
    <subcellularLocation>
        <location evidence="2">Microsome membrane</location>
        <topology evidence="2">Peripheral membrane protein</topology>
    </subcellularLocation>
</comment>
<dbReference type="Proteomes" id="UP000053268">
    <property type="component" value="Unassembled WGS sequence"/>
</dbReference>
<dbReference type="Pfam" id="PF00067">
    <property type="entry name" value="p450"/>
    <property type="match status" value="1"/>
</dbReference>
<dbReference type="PRINTS" id="PR00463">
    <property type="entry name" value="EP450I"/>
</dbReference>
<dbReference type="PANTHER" id="PTHR24292:SF45">
    <property type="entry name" value="CYTOCHROME P450 6G1-RELATED"/>
    <property type="match status" value="1"/>
</dbReference>
<dbReference type="InterPro" id="IPR017972">
    <property type="entry name" value="Cyt_P450_CS"/>
</dbReference>
<proteinExistence type="inferred from homology"/>
<reference evidence="17 18" key="1">
    <citation type="journal article" date="2015" name="Nat. Commun.">
        <title>Outbred genome sequencing and CRISPR/Cas9 gene editing in butterflies.</title>
        <authorList>
            <person name="Li X."/>
            <person name="Fan D."/>
            <person name="Zhang W."/>
            <person name="Liu G."/>
            <person name="Zhang L."/>
            <person name="Zhao L."/>
            <person name="Fang X."/>
            <person name="Chen L."/>
            <person name="Dong Y."/>
            <person name="Chen Y."/>
            <person name="Ding Y."/>
            <person name="Zhao R."/>
            <person name="Feng M."/>
            <person name="Zhu Y."/>
            <person name="Feng Y."/>
            <person name="Jiang X."/>
            <person name="Zhu D."/>
            <person name="Xiang H."/>
            <person name="Feng X."/>
            <person name="Li S."/>
            <person name="Wang J."/>
            <person name="Zhang G."/>
            <person name="Kronforst M.R."/>
            <person name="Wang W."/>
        </authorList>
    </citation>
    <scope>NUCLEOTIDE SEQUENCE [LARGE SCALE GENOMIC DNA]</scope>
    <source>
        <strain evidence="17">Ya'a_city_454_Px</strain>
        <tissue evidence="17">Whole body</tissue>
    </source>
</reference>
<evidence type="ECO:0000313" key="17">
    <source>
        <dbReference type="EMBL" id="KPJ04502.1"/>
    </source>
</evidence>
<evidence type="ECO:0000256" key="2">
    <source>
        <dbReference type="ARBA" id="ARBA00004174"/>
    </source>
</evidence>
<sequence length="499" mass="58299">MYFLLAVTTLLLSLYYYFTRTFDYWKKRNVVGPKPLPFFGNIIDSVLRREHLIMTLKKIYPAYPNEKVVGLYRMTTPCLMLRDLDIIKHVLIKDFDLFVDRGISFSEEGLGQNMFHADGDKWRVLRHRFTPLFTSGKLKNMLYLMTDRGDKVIDYIGQIYDKQTELPMHLLLQKFTIGSITACAFGVDLDDEMMQTLENIDKIMFVTNYGVELDMMYPGILKKFNSSLFPKNIRTFFYDLTKSVIKQRGGMPTNRKDFMDLILELRQNKTIESYKRNDNEDVKTLEITDSIIAAQTFVFYAAGYETSASTMTHLFYELAKNPDVQDKLITEIEEVLKRHNGEITYESLNDMTYLHQVFDETLRKYPIADVILRKAQVDYKLPGTDITLEKGTSVVLSTWGIHHDPKYYPNPEKFDPENFSPENEKKRHPCAYLPFGTGPRNCIGMRFAKLQSQVFIVKFLSKYRVEPSKSTPSEIKYDPMRVLLYSQGGLYLKVVRRDY</sequence>
<gene>
    <name evidence="17" type="ORF">RR46_01967</name>
</gene>
<keyword evidence="7 15" id="KW-0479">Metal-binding</keyword>
<dbReference type="SUPFAM" id="SSF48264">
    <property type="entry name" value="Cytochrome P450"/>
    <property type="match status" value="1"/>
</dbReference>
<dbReference type="PROSITE" id="PS00086">
    <property type="entry name" value="CYTOCHROME_P450"/>
    <property type="match status" value="1"/>
</dbReference>
<name>A0A194QG84_PAPXU</name>
<evidence type="ECO:0000256" key="5">
    <source>
        <dbReference type="ARBA" id="ARBA00012109"/>
    </source>
</evidence>
<dbReference type="PANTHER" id="PTHR24292">
    <property type="entry name" value="CYTOCHROME P450"/>
    <property type="match status" value="1"/>
</dbReference>
<protein>
    <recommendedName>
        <fullName evidence="5">unspecific monooxygenase</fullName>
        <ecNumber evidence="5">1.14.14.1</ecNumber>
    </recommendedName>
</protein>
<dbReference type="EC" id="1.14.14.1" evidence="5"/>
<comment type="similarity">
    <text evidence="4 16">Belongs to the cytochrome P450 family.</text>
</comment>
<dbReference type="GO" id="GO:0016712">
    <property type="term" value="F:oxidoreductase activity, acting on paired donors, with incorporation or reduction of molecular oxygen, reduced flavin or flavoprotein as one donor, and incorporation of one atom of oxygen"/>
    <property type="evidence" value="ECO:0007669"/>
    <property type="project" value="UniProtKB-EC"/>
</dbReference>
<dbReference type="STRING" id="66420.A0A194QG84"/>
<dbReference type="PRINTS" id="PR00385">
    <property type="entry name" value="P450"/>
</dbReference>
<evidence type="ECO:0000256" key="4">
    <source>
        <dbReference type="ARBA" id="ARBA00010617"/>
    </source>
</evidence>
<dbReference type="AlphaFoldDB" id="A0A194QG84"/>
<evidence type="ECO:0000256" key="1">
    <source>
        <dbReference type="ARBA" id="ARBA00001971"/>
    </source>
</evidence>
<evidence type="ECO:0000256" key="8">
    <source>
        <dbReference type="ARBA" id="ARBA00022824"/>
    </source>
</evidence>
<dbReference type="FunFam" id="1.10.630.10:FF:000042">
    <property type="entry name" value="Cytochrome P450"/>
    <property type="match status" value="1"/>
</dbReference>
<accession>A0A194QG84</accession>
<evidence type="ECO:0000256" key="10">
    <source>
        <dbReference type="ARBA" id="ARBA00023002"/>
    </source>
</evidence>
<keyword evidence="12 16" id="KW-0503">Monooxygenase</keyword>
<dbReference type="InterPro" id="IPR002401">
    <property type="entry name" value="Cyt_P450_E_grp-I"/>
</dbReference>
<feature type="binding site" description="axial binding residue" evidence="15">
    <location>
        <position position="442"/>
    </location>
    <ligand>
        <name>heme</name>
        <dbReference type="ChEBI" id="CHEBI:30413"/>
    </ligand>
    <ligandPart>
        <name>Fe</name>
        <dbReference type="ChEBI" id="CHEBI:18248"/>
    </ligandPart>
</feature>
<keyword evidence="8" id="KW-0256">Endoplasmic reticulum</keyword>
<evidence type="ECO:0000256" key="9">
    <source>
        <dbReference type="ARBA" id="ARBA00022848"/>
    </source>
</evidence>
<evidence type="ECO:0000256" key="6">
    <source>
        <dbReference type="ARBA" id="ARBA00022617"/>
    </source>
</evidence>
<dbReference type="GO" id="GO:0005789">
    <property type="term" value="C:endoplasmic reticulum membrane"/>
    <property type="evidence" value="ECO:0007669"/>
    <property type="project" value="UniProtKB-SubCell"/>
</dbReference>
<organism evidence="17 18">
    <name type="scientific">Papilio xuthus</name>
    <name type="common">Asian swallowtail butterfly</name>
    <dbReference type="NCBI Taxonomy" id="66420"/>
    <lineage>
        <taxon>Eukaryota</taxon>
        <taxon>Metazoa</taxon>
        <taxon>Ecdysozoa</taxon>
        <taxon>Arthropoda</taxon>
        <taxon>Hexapoda</taxon>
        <taxon>Insecta</taxon>
        <taxon>Pterygota</taxon>
        <taxon>Neoptera</taxon>
        <taxon>Endopterygota</taxon>
        <taxon>Lepidoptera</taxon>
        <taxon>Glossata</taxon>
        <taxon>Ditrysia</taxon>
        <taxon>Papilionoidea</taxon>
        <taxon>Papilionidae</taxon>
        <taxon>Papilioninae</taxon>
        <taxon>Papilio</taxon>
    </lineage>
</organism>
<dbReference type="GO" id="GO:0005506">
    <property type="term" value="F:iron ion binding"/>
    <property type="evidence" value="ECO:0007669"/>
    <property type="project" value="InterPro"/>
</dbReference>
<evidence type="ECO:0000256" key="13">
    <source>
        <dbReference type="ARBA" id="ARBA00023136"/>
    </source>
</evidence>
<dbReference type="CDD" id="cd11056">
    <property type="entry name" value="CYP6-like"/>
    <property type="match status" value="1"/>
</dbReference>
<dbReference type="GO" id="GO:0020037">
    <property type="term" value="F:heme binding"/>
    <property type="evidence" value="ECO:0007669"/>
    <property type="project" value="InterPro"/>
</dbReference>
<evidence type="ECO:0000313" key="18">
    <source>
        <dbReference type="Proteomes" id="UP000053268"/>
    </source>
</evidence>
<comment type="cofactor">
    <cofactor evidence="1 15">
        <name>heme</name>
        <dbReference type="ChEBI" id="CHEBI:30413"/>
    </cofactor>
</comment>
<dbReference type="EMBL" id="KQ458981">
    <property type="protein sequence ID" value="KPJ04502.1"/>
    <property type="molecule type" value="Genomic_DNA"/>
</dbReference>
<keyword evidence="10 16" id="KW-0560">Oxidoreductase</keyword>
<keyword evidence="9" id="KW-0492">Microsome</keyword>
<comment type="catalytic activity">
    <reaction evidence="14">
        <text>an organic molecule + reduced [NADPH--hemoprotein reductase] + O2 = an alcohol + oxidized [NADPH--hemoprotein reductase] + H2O + H(+)</text>
        <dbReference type="Rhea" id="RHEA:17149"/>
        <dbReference type="Rhea" id="RHEA-COMP:11964"/>
        <dbReference type="Rhea" id="RHEA-COMP:11965"/>
        <dbReference type="ChEBI" id="CHEBI:15377"/>
        <dbReference type="ChEBI" id="CHEBI:15378"/>
        <dbReference type="ChEBI" id="CHEBI:15379"/>
        <dbReference type="ChEBI" id="CHEBI:30879"/>
        <dbReference type="ChEBI" id="CHEBI:57618"/>
        <dbReference type="ChEBI" id="CHEBI:58210"/>
        <dbReference type="ChEBI" id="CHEBI:142491"/>
        <dbReference type="EC" id="1.14.14.1"/>
    </reaction>
</comment>